<feature type="transmembrane region" description="Helical" evidence="2">
    <location>
        <begin position="34"/>
        <end position="54"/>
    </location>
</feature>
<proteinExistence type="predicted"/>
<feature type="transmembrane region" description="Helical" evidence="2">
    <location>
        <begin position="215"/>
        <end position="233"/>
    </location>
</feature>
<feature type="region of interest" description="Disordered" evidence="1">
    <location>
        <begin position="478"/>
        <end position="529"/>
    </location>
</feature>
<feature type="transmembrane region" description="Helical" evidence="2">
    <location>
        <begin position="175"/>
        <end position="208"/>
    </location>
</feature>
<evidence type="ECO:0000313" key="4">
    <source>
        <dbReference type="Proteomes" id="UP001589610"/>
    </source>
</evidence>
<dbReference type="Proteomes" id="UP001589610">
    <property type="component" value="Unassembled WGS sequence"/>
</dbReference>
<feature type="transmembrane region" description="Helical" evidence="2">
    <location>
        <begin position="125"/>
        <end position="142"/>
    </location>
</feature>
<reference evidence="3 4" key="1">
    <citation type="submission" date="2024-09" db="EMBL/GenBank/DDBJ databases">
        <authorList>
            <person name="Sun Q."/>
            <person name="Mori K."/>
        </authorList>
    </citation>
    <scope>NUCLEOTIDE SEQUENCE [LARGE SCALE GENOMIC DNA]</scope>
    <source>
        <strain evidence="3 4">JCM 3028</strain>
    </source>
</reference>
<feature type="transmembrane region" description="Helical" evidence="2">
    <location>
        <begin position="149"/>
        <end position="169"/>
    </location>
</feature>
<feature type="transmembrane region" description="Helical" evidence="2">
    <location>
        <begin position="456"/>
        <end position="474"/>
    </location>
</feature>
<keyword evidence="2" id="KW-1133">Transmembrane helix</keyword>
<evidence type="ECO:0000256" key="1">
    <source>
        <dbReference type="SAM" id="MobiDB-lite"/>
    </source>
</evidence>
<accession>A0ABV5TD66</accession>
<evidence type="ECO:0000313" key="3">
    <source>
        <dbReference type="EMBL" id="MFB9675663.1"/>
    </source>
</evidence>
<organism evidence="3 4">
    <name type="scientific">Streptosporangium vulgare</name>
    <dbReference type="NCBI Taxonomy" id="46190"/>
    <lineage>
        <taxon>Bacteria</taxon>
        <taxon>Bacillati</taxon>
        <taxon>Actinomycetota</taxon>
        <taxon>Actinomycetes</taxon>
        <taxon>Streptosporangiales</taxon>
        <taxon>Streptosporangiaceae</taxon>
        <taxon>Streptosporangium</taxon>
    </lineage>
</organism>
<evidence type="ECO:0000256" key="2">
    <source>
        <dbReference type="SAM" id="Phobius"/>
    </source>
</evidence>
<keyword evidence="4" id="KW-1185">Reference proteome</keyword>
<keyword evidence="2" id="KW-0812">Transmembrane</keyword>
<sequence length="700" mass="74415">MVTGTHPASRSRRSQRPAKPSRPLRALRFLGSHWLFVTALLAGGGLRVLAMLGYRPALWFWADSFVYLNAGLDPRPLESRPAGYALFLWILKPLSSVPAVVAVQHLLGLAVAVCVYLLLRRLGGLPGWGATLATLPVLLDAYQLQLEHLVMADLLFQFLAVLAVTLLLWRRRPAVWVAALAGALLAAATVTRTIGLPLIAVALVSMLIRRAGWRAVVAATLAAAIGLGSYAAWFRAEHGSFGLTRGNAFLWARTMTFADCDRIHPAGPEAALCPVEPLGQRAAPPTYIWDGDSPLNKVKGSWAERDALAGAFATQAIMAQPFDFLRAGLDDAAHIFDWTRRVYPAPGPQSTYVFPDTVRPFSPGAASQGKTAEQLTVAYQGSSGAPVIAEPYAGWLRGYQEYGFVRGPYLAVILLVGLVGVLMRLRRLGGAVLLPWAAGTMLLILPPFIAAFDHRYVIPALPLVCLAAGLAFGVRREENAPEPAAGEPDEDPPYEGPGDEDPSHDTTTERPVYASPVGETGYGSYDGQGHRGTAYGSTGYGDAAYGDTAERPVYGATGERPARGVTGERPAHGGAAERSAYGATGEGPAYGGTGERPVFGGTGDQPVFGRSAAADVQANHHAEFYLPERPSDLPHRVPVQPGHELPDVGRGRAGHPDAQPLVPYVPDADTGEPFDFFKSNPEHGGPRPGPPAPPPPSQGV</sequence>
<feature type="transmembrane region" description="Helical" evidence="2">
    <location>
        <begin position="407"/>
        <end position="425"/>
    </location>
</feature>
<feature type="compositionally biased region" description="Acidic residues" evidence="1">
    <location>
        <begin position="487"/>
        <end position="500"/>
    </location>
</feature>
<feature type="transmembrane region" description="Helical" evidence="2">
    <location>
        <begin position="432"/>
        <end position="450"/>
    </location>
</feature>
<evidence type="ECO:0008006" key="5">
    <source>
        <dbReference type="Google" id="ProtNLM"/>
    </source>
</evidence>
<protein>
    <recommendedName>
        <fullName evidence="5">Glycosyltransferase RgtA/B/C/D-like domain-containing protein</fullName>
    </recommendedName>
</protein>
<dbReference type="RefSeq" id="WP_344746207.1">
    <property type="nucleotide sequence ID" value="NZ_BAAAWW010000087.1"/>
</dbReference>
<name>A0ABV5TD66_9ACTN</name>
<feature type="compositionally biased region" description="Gly residues" evidence="1">
    <location>
        <begin position="584"/>
        <end position="594"/>
    </location>
</feature>
<feature type="transmembrane region" description="Helical" evidence="2">
    <location>
        <begin position="97"/>
        <end position="119"/>
    </location>
</feature>
<feature type="region of interest" description="Disordered" evidence="1">
    <location>
        <begin position="553"/>
        <end position="700"/>
    </location>
</feature>
<comment type="caution">
    <text evidence="3">The sequence shown here is derived from an EMBL/GenBank/DDBJ whole genome shotgun (WGS) entry which is preliminary data.</text>
</comment>
<feature type="compositionally biased region" description="Pro residues" evidence="1">
    <location>
        <begin position="687"/>
        <end position="700"/>
    </location>
</feature>
<keyword evidence="2" id="KW-0472">Membrane</keyword>
<dbReference type="EMBL" id="JBHMBS010000003">
    <property type="protein sequence ID" value="MFB9675663.1"/>
    <property type="molecule type" value="Genomic_DNA"/>
</dbReference>
<feature type="region of interest" description="Disordered" evidence="1">
    <location>
        <begin position="1"/>
        <end position="20"/>
    </location>
</feature>
<gene>
    <name evidence="3" type="ORF">ACFFRH_09220</name>
</gene>